<evidence type="ECO:0000256" key="4">
    <source>
        <dbReference type="ARBA" id="ARBA00023136"/>
    </source>
</evidence>
<dbReference type="AlphaFoldDB" id="A0A9P8XWK4"/>
<evidence type="ECO:0000313" key="8">
    <source>
        <dbReference type="EMBL" id="KAH7020702.1"/>
    </source>
</evidence>
<dbReference type="InterPro" id="IPR049326">
    <property type="entry name" value="Rhodopsin_dom_fungi"/>
</dbReference>
<dbReference type="RefSeq" id="XP_046006903.1">
    <property type="nucleotide sequence ID" value="XM_046155168.1"/>
</dbReference>
<dbReference type="EMBL" id="JAGTJQ010000010">
    <property type="protein sequence ID" value="KAH7020702.1"/>
    <property type="molecule type" value="Genomic_DNA"/>
</dbReference>
<comment type="subcellular location">
    <subcellularLocation>
        <location evidence="1">Membrane</location>
        <topology evidence="1">Multi-pass membrane protein</topology>
    </subcellularLocation>
</comment>
<feature type="transmembrane region" description="Helical" evidence="6">
    <location>
        <begin position="223"/>
        <end position="250"/>
    </location>
</feature>
<dbReference type="PANTHER" id="PTHR33048:SF129">
    <property type="entry name" value="INTEGRAL MEMBRANE PROTEIN-RELATED"/>
    <property type="match status" value="1"/>
</dbReference>
<feature type="transmembrane region" description="Helical" evidence="6">
    <location>
        <begin position="109"/>
        <end position="126"/>
    </location>
</feature>
<name>A0A9P8XWK4_9PEZI</name>
<dbReference type="InterPro" id="IPR052337">
    <property type="entry name" value="SAT4-like"/>
</dbReference>
<evidence type="ECO:0000256" key="5">
    <source>
        <dbReference type="ARBA" id="ARBA00038359"/>
    </source>
</evidence>
<gene>
    <name evidence="8" type="ORF">B0I36DRAFT_333055</name>
</gene>
<organism evidence="8 9">
    <name type="scientific">Microdochium trichocladiopsis</name>
    <dbReference type="NCBI Taxonomy" id="1682393"/>
    <lineage>
        <taxon>Eukaryota</taxon>
        <taxon>Fungi</taxon>
        <taxon>Dikarya</taxon>
        <taxon>Ascomycota</taxon>
        <taxon>Pezizomycotina</taxon>
        <taxon>Sordariomycetes</taxon>
        <taxon>Xylariomycetidae</taxon>
        <taxon>Xylariales</taxon>
        <taxon>Microdochiaceae</taxon>
        <taxon>Microdochium</taxon>
    </lineage>
</organism>
<sequence>MSSPDGIPDPSTLGHFSTSPDYKGYEVLGLNVALIVCTTLVVGTRLYVRAFMVKVPGLDDLFAFLSWGCVVALSASEIKSVEYGSGAHVWLVPPELIAKFFESLVNNTLIYFIGTGLMRLSIIAFLPRLSTEVLYTRIGYGVGLLIIAQTLGCFFYRLTECKPIKDIWLVPTTPGLNCVTPQEENTMMVAHQAIGIIIDIALLALPICIIWKKMLHSNKKIQVVLIFSIGIFVVVTGIVRIIMLKTLLFLEDPTYNMSTIGPWTDLEGHIGLWCASFPALHPILRLVSYKLGLRSNPLSSKKTLSKTPNTRDTRQQATYRKSKGGYIQSGYGIDADDGSERGIVAVSAKGMEMDNLDIGTDKIYKHTGFHMQVDKVIPA</sequence>
<feature type="transmembrane region" description="Helical" evidence="6">
    <location>
        <begin position="27"/>
        <end position="48"/>
    </location>
</feature>
<evidence type="ECO:0000256" key="1">
    <source>
        <dbReference type="ARBA" id="ARBA00004141"/>
    </source>
</evidence>
<protein>
    <recommendedName>
        <fullName evidence="7">Rhodopsin domain-containing protein</fullName>
    </recommendedName>
</protein>
<keyword evidence="3 6" id="KW-1133">Transmembrane helix</keyword>
<feature type="transmembrane region" description="Helical" evidence="6">
    <location>
        <begin position="138"/>
        <end position="158"/>
    </location>
</feature>
<reference evidence="8" key="1">
    <citation type="journal article" date="2021" name="Nat. Commun.">
        <title>Genetic determinants of endophytism in the Arabidopsis root mycobiome.</title>
        <authorList>
            <person name="Mesny F."/>
            <person name="Miyauchi S."/>
            <person name="Thiergart T."/>
            <person name="Pickel B."/>
            <person name="Atanasova L."/>
            <person name="Karlsson M."/>
            <person name="Huettel B."/>
            <person name="Barry K.W."/>
            <person name="Haridas S."/>
            <person name="Chen C."/>
            <person name="Bauer D."/>
            <person name="Andreopoulos W."/>
            <person name="Pangilinan J."/>
            <person name="LaButti K."/>
            <person name="Riley R."/>
            <person name="Lipzen A."/>
            <person name="Clum A."/>
            <person name="Drula E."/>
            <person name="Henrissat B."/>
            <person name="Kohler A."/>
            <person name="Grigoriev I.V."/>
            <person name="Martin F.M."/>
            <person name="Hacquard S."/>
        </authorList>
    </citation>
    <scope>NUCLEOTIDE SEQUENCE</scope>
    <source>
        <strain evidence="8">MPI-CAGE-CH-0230</strain>
    </source>
</reference>
<feature type="domain" description="Rhodopsin" evidence="7">
    <location>
        <begin position="45"/>
        <end position="285"/>
    </location>
</feature>
<dbReference type="GO" id="GO:0016020">
    <property type="term" value="C:membrane"/>
    <property type="evidence" value="ECO:0007669"/>
    <property type="project" value="UniProtKB-SubCell"/>
</dbReference>
<evidence type="ECO:0000313" key="9">
    <source>
        <dbReference type="Proteomes" id="UP000756346"/>
    </source>
</evidence>
<dbReference type="Pfam" id="PF20684">
    <property type="entry name" value="Fung_rhodopsin"/>
    <property type="match status" value="1"/>
</dbReference>
<evidence type="ECO:0000256" key="3">
    <source>
        <dbReference type="ARBA" id="ARBA00022989"/>
    </source>
</evidence>
<feature type="transmembrane region" description="Helical" evidence="6">
    <location>
        <begin position="60"/>
        <end position="78"/>
    </location>
</feature>
<keyword evidence="9" id="KW-1185">Reference proteome</keyword>
<comment type="similarity">
    <text evidence="5">Belongs to the SAT4 family.</text>
</comment>
<accession>A0A9P8XWK4</accession>
<evidence type="ECO:0000259" key="7">
    <source>
        <dbReference type="Pfam" id="PF20684"/>
    </source>
</evidence>
<dbReference type="GeneID" id="70184714"/>
<keyword evidence="4 6" id="KW-0472">Membrane</keyword>
<dbReference type="OrthoDB" id="5413793at2759"/>
<proteinExistence type="inferred from homology"/>
<evidence type="ECO:0000256" key="6">
    <source>
        <dbReference type="SAM" id="Phobius"/>
    </source>
</evidence>
<comment type="caution">
    <text evidence="8">The sequence shown here is derived from an EMBL/GenBank/DDBJ whole genome shotgun (WGS) entry which is preliminary data.</text>
</comment>
<keyword evidence="2 6" id="KW-0812">Transmembrane</keyword>
<dbReference type="Proteomes" id="UP000756346">
    <property type="component" value="Unassembled WGS sequence"/>
</dbReference>
<dbReference type="PANTHER" id="PTHR33048">
    <property type="entry name" value="PTH11-LIKE INTEGRAL MEMBRANE PROTEIN (AFU_ORTHOLOGUE AFUA_5G11245)"/>
    <property type="match status" value="1"/>
</dbReference>
<feature type="transmembrane region" description="Helical" evidence="6">
    <location>
        <begin position="189"/>
        <end position="211"/>
    </location>
</feature>
<evidence type="ECO:0000256" key="2">
    <source>
        <dbReference type="ARBA" id="ARBA00022692"/>
    </source>
</evidence>